<keyword evidence="1" id="KW-0472">Membrane</keyword>
<organism evidence="2">
    <name type="scientific">Pseudidiomarina sp. PP-1MA</name>
    <dbReference type="NCBI Taxonomy" id="3237706"/>
    <lineage>
        <taxon>Bacteria</taxon>
        <taxon>Pseudomonadati</taxon>
        <taxon>Pseudomonadota</taxon>
        <taxon>Gammaproteobacteria</taxon>
        <taxon>Alteromonadales</taxon>
        <taxon>Idiomarinaceae</taxon>
        <taxon>Pseudidiomarina</taxon>
    </lineage>
</organism>
<dbReference type="RefSeq" id="WP_369743975.1">
    <property type="nucleotide sequence ID" value="NZ_CP165718.1"/>
</dbReference>
<feature type="transmembrane region" description="Helical" evidence="1">
    <location>
        <begin position="39"/>
        <end position="67"/>
    </location>
</feature>
<reference evidence="2" key="1">
    <citation type="submission" date="2024-07" db="EMBL/GenBank/DDBJ databases">
        <title>Whole genome sequence of bacterial strains from algal surface.</title>
        <authorList>
            <person name="Kumar P."/>
        </authorList>
    </citation>
    <scope>NUCLEOTIDE SEQUENCE</scope>
    <source>
        <strain evidence="2">PP-1MA</strain>
    </source>
</reference>
<dbReference type="AlphaFoldDB" id="A0AB39X9Q5"/>
<gene>
    <name evidence="2" type="ORF">AB8S08_05150</name>
</gene>
<feature type="transmembrane region" description="Helical" evidence="1">
    <location>
        <begin position="12"/>
        <end position="33"/>
    </location>
</feature>
<evidence type="ECO:0008006" key="3">
    <source>
        <dbReference type="Google" id="ProtNLM"/>
    </source>
</evidence>
<keyword evidence="1" id="KW-1133">Transmembrane helix</keyword>
<evidence type="ECO:0000256" key="1">
    <source>
        <dbReference type="SAM" id="Phobius"/>
    </source>
</evidence>
<protein>
    <recommendedName>
        <fullName evidence="3">Transporter suffix domain-containing protein</fullName>
    </recommendedName>
</protein>
<evidence type="ECO:0000313" key="2">
    <source>
        <dbReference type="EMBL" id="XDV10571.1"/>
    </source>
</evidence>
<proteinExistence type="predicted"/>
<keyword evidence="1" id="KW-0812">Transmembrane</keyword>
<sequence>MLQTLKQNKKLVLSIMWSVVVVSWLVLGSIFFLGDDETIGIIALTAAAVITEVAFWITALLFGMAMVDARKMLWHKLTGRSASQA</sequence>
<accession>A0AB39X9Q5</accession>
<name>A0AB39X9Q5_9GAMM</name>
<dbReference type="EMBL" id="CP165718">
    <property type="protein sequence ID" value="XDV10571.1"/>
    <property type="molecule type" value="Genomic_DNA"/>
</dbReference>